<comment type="similarity">
    <text evidence="9">Belongs to the peptidase S1 family. CLIP subfamily.</text>
</comment>
<dbReference type="Proteomes" id="UP000183832">
    <property type="component" value="Unassembled WGS sequence"/>
</dbReference>
<evidence type="ECO:0000313" key="12">
    <source>
        <dbReference type="EMBL" id="CRK87165.1"/>
    </source>
</evidence>
<evidence type="ECO:0000256" key="2">
    <source>
        <dbReference type="ARBA" id="ARBA00022525"/>
    </source>
</evidence>
<dbReference type="STRING" id="568069.A0A1J1HGN9"/>
<accession>A0A1J1HGN9</accession>
<keyword evidence="6 10" id="KW-0720">Serine protease</keyword>
<dbReference type="InterPro" id="IPR018114">
    <property type="entry name" value="TRYPSIN_HIS"/>
</dbReference>
<keyword evidence="2" id="KW-0964">Secreted</keyword>
<dbReference type="GO" id="GO:0005615">
    <property type="term" value="C:extracellular space"/>
    <property type="evidence" value="ECO:0007669"/>
    <property type="project" value="TreeGrafter"/>
</dbReference>
<evidence type="ECO:0000256" key="8">
    <source>
        <dbReference type="ARBA" id="ARBA00023180"/>
    </source>
</evidence>
<sequence>CREYGKHVYDDVTVPSYVFGEKPTIKRIDKCMHKAVSLIVGGERVTDGEFPHMALLGYADGEPRDYACGGSLVSPQFVLTAAHCLYPRGYGAVKFVKMGIISRLQNDGNSHLFNVDQIFKHPEYDPKKLTNDIGLLKLDTFVPLSERILPICLPQLSLTPAKAVASGFGKTGATESASQDLLKVTLDRFSQEACQEPFGTRVTITNDSMICYGHHSESKDSCNGDSGGPLQIYNNDPYCTYTQIGLVSFGLRKCGTIGTAGVYANVYHYLDWIENIVWHNKSMEVS</sequence>
<keyword evidence="4" id="KW-0732">Signal</keyword>
<dbReference type="SUPFAM" id="SSF50494">
    <property type="entry name" value="Trypsin-like serine proteases"/>
    <property type="match status" value="1"/>
</dbReference>
<dbReference type="SMART" id="SM00020">
    <property type="entry name" value="Tryp_SPc"/>
    <property type="match status" value="1"/>
</dbReference>
<dbReference type="InterPro" id="IPR033116">
    <property type="entry name" value="TRYPSIN_SER"/>
</dbReference>
<dbReference type="InterPro" id="IPR009003">
    <property type="entry name" value="Peptidase_S1_PA"/>
</dbReference>
<evidence type="ECO:0000256" key="6">
    <source>
        <dbReference type="ARBA" id="ARBA00022825"/>
    </source>
</evidence>
<evidence type="ECO:0000256" key="4">
    <source>
        <dbReference type="ARBA" id="ARBA00022729"/>
    </source>
</evidence>
<reference evidence="12 13" key="1">
    <citation type="submission" date="2015-04" db="EMBL/GenBank/DDBJ databases">
        <authorList>
            <person name="Syromyatnikov M.Y."/>
            <person name="Popov V.N."/>
        </authorList>
    </citation>
    <scope>NUCLEOTIDE SEQUENCE [LARGE SCALE GENOMIC DNA]</scope>
</reference>
<evidence type="ECO:0000256" key="9">
    <source>
        <dbReference type="ARBA" id="ARBA00024195"/>
    </source>
</evidence>
<keyword evidence="3 10" id="KW-0645">Protease</keyword>
<dbReference type="Gene3D" id="2.40.10.10">
    <property type="entry name" value="Trypsin-like serine proteases"/>
    <property type="match status" value="1"/>
</dbReference>
<dbReference type="PANTHER" id="PTHR24264">
    <property type="entry name" value="TRYPSIN-RELATED"/>
    <property type="match status" value="1"/>
</dbReference>
<organism evidence="12 13">
    <name type="scientific">Clunio marinus</name>
    <dbReference type="NCBI Taxonomy" id="568069"/>
    <lineage>
        <taxon>Eukaryota</taxon>
        <taxon>Metazoa</taxon>
        <taxon>Ecdysozoa</taxon>
        <taxon>Arthropoda</taxon>
        <taxon>Hexapoda</taxon>
        <taxon>Insecta</taxon>
        <taxon>Pterygota</taxon>
        <taxon>Neoptera</taxon>
        <taxon>Endopterygota</taxon>
        <taxon>Diptera</taxon>
        <taxon>Nematocera</taxon>
        <taxon>Chironomoidea</taxon>
        <taxon>Chironomidae</taxon>
        <taxon>Clunio</taxon>
    </lineage>
</organism>
<evidence type="ECO:0000313" key="13">
    <source>
        <dbReference type="Proteomes" id="UP000183832"/>
    </source>
</evidence>
<gene>
    <name evidence="12" type="ORF">CLUMA_CG000973</name>
</gene>
<dbReference type="PROSITE" id="PS00135">
    <property type="entry name" value="TRYPSIN_SER"/>
    <property type="match status" value="1"/>
</dbReference>
<feature type="non-terminal residue" evidence="12">
    <location>
        <position position="1"/>
    </location>
</feature>
<dbReference type="PROSITE" id="PS00134">
    <property type="entry name" value="TRYPSIN_HIS"/>
    <property type="match status" value="1"/>
</dbReference>
<dbReference type="AlphaFoldDB" id="A0A1J1HGN9"/>
<dbReference type="OrthoDB" id="6339452at2759"/>
<keyword evidence="7" id="KW-1015">Disulfide bond</keyword>
<dbReference type="CDD" id="cd00190">
    <property type="entry name" value="Tryp_SPc"/>
    <property type="match status" value="1"/>
</dbReference>
<dbReference type="GO" id="GO:0004252">
    <property type="term" value="F:serine-type endopeptidase activity"/>
    <property type="evidence" value="ECO:0007669"/>
    <property type="project" value="InterPro"/>
</dbReference>
<dbReference type="FunFam" id="2.40.10.10:FF:000068">
    <property type="entry name" value="transmembrane protease serine 2"/>
    <property type="match status" value="1"/>
</dbReference>
<dbReference type="GO" id="GO:0006508">
    <property type="term" value="P:proteolysis"/>
    <property type="evidence" value="ECO:0007669"/>
    <property type="project" value="UniProtKB-KW"/>
</dbReference>
<dbReference type="EMBL" id="CVRI01000004">
    <property type="protein sequence ID" value="CRK87165.1"/>
    <property type="molecule type" value="Genomic_DNA"/>
</dbReference>
<evidence type="ECO:0000256" key="7">
    <source>
        <dbReference type="ARBA" id="ARBA00023157"/>
    </source>
</evidence>
<evidence type="ECO:0000256" key="10">
    <source>
        <dbReference type="RuleBase" id="RU363034"/>
    </source>
</evidence>
<dbReference type="InterPro" id="IPR050127">
    <property type="entry name" value="Serine_Proteases_S1"/>
</dbReference>
<comment type="subcellular location">
    <subcellularLocation>
        <location evidence="1">Secreted</location>
    </subcellularLocation>
</comment>
<evidence type="ECO:0000256" key="3">
    <source>
        <dbReference type="ARBA" id="ARBA00022670"/>
    </source>
</evidence>
<dbReference type="PANTHER" id="PTHR24264:SF15">
    <property type="entry name" value="RIKEN CDNA 2210010C04 GENE"/>
    <property type="match status" value="1"/>
</dbReference>
<keyword evidence="13" id="KW-1185">Reference proteome</keyword>
<feature type="domain" description="Peptidase S1" evidence="11">
    <location>
        <begin position="39"/>
        <end position="278"/>
    </location>
</feature>
<evidence type="ECO:0000259" key="11">
    <source>
        <dbReference type="PROSITE" id="PS50240"/>
    </source>
</evidence>
<proteinExistence type="inferred from homology"/>
<protein>
    <submittedName>
        <fullName evidence="12">CLUMA_CG000973, isoform A</fullName>
    </submittedName>
</protein>
<dbReference type="InterPro" id="IPR001314">
    <property type="entry name" value="Peptidase_S1A"/>
</dbReference>
<dbReference type="PROSITE" id="PS50240">
    <property type="entry name" value="TRYPSIN_DOM"/>
    <property type="match status" value="1"/>
</dbReference>
<dbReference type="Pfam" id="PF00089">
    <property type="entry name" value="Trypsin"/>
    <property type="match status" value="1"/>
</dbReference>
<dbReference type="InterPro" id="IPR043504">
    <property type="entry name" value="Peptidase_S1_PA_chymotrypsin"/>
</dbReference>
<dbReference type="FunFam" id="2.40.10.10:FF:000054">
    <property type="entry name" value="Complement C1r subcomponent"/>
    <property type="match status" value="1"/>
</dbReference>
<dbReference type="PRINTS" id="PR00722">
    <property type="entry name" value="CHYMOTRYPSIN"/>
</dbReference>
<keyword evidence="5 10" id="KW-0378">Hydrolase</keyword>
<keyword evidence="8" id="KW-0325">Glycoprotein</keyword>
<dbReference type="InterPro" id="IPR001254">
    <property type="entry name" value="Trypsin_dom"/>
</dbReference>
<name>A0A1J1HGN9_9DIPT</name>
<evidence type="ECO:0000256" key="5">
    <source>
        <dbReference type="ARBA" id="ARBA00022801"/>
    </source>
</evidence>
<evidence type="ECO:0000256" key="1">
    <source>
        <dbReference type="ARBA" id="ARBA00004613"/>
    </source>
</evidence>